<evidence type="ECO:0000259" key="2">
    <source>
        <dbReference type="Pfam" id="PF07584"/>
    </source>
</evidence>
<feature type="transmembrane region" description="Helical" evidence="1">
    <location>
        <begin position="56"/>
        <end position="78"/>
    </location>
</feature>
<protein>
    <recommendedName>
        <fullName evidence="2">Aerotolerance regulator N-terminal domain-containing protein</fullName>
    </recommendedName>
</protein>
<dbReference type="PANTHER" id="PTHR37464:SF1">
    <property type="entry name" value="BLL2463 PROTEIN"/>
    <property type="match status" value="1"/>
</dbReference>
<comment type="caution">
    <text evidence="3">The sequence shown here is derived from an EMBL/GenBank/DDBJ whole genome shotgun (WGS) entry which is preliminary data.</text>
</comment>
<dbReference type="Pfam" id="PF07584">
    <property type="entry name" value="BatA"/>
    <property type="match status" value="1"/>
</dbReference>
<keyword evidence="4" id="KW-1185">Reference proteome</keyword>
<gene>
    <name evidence="3" type="ORF">DQQ10_17635</name>
</gene>
<dbReference type="EMBL" id="QMFY01000009">
    <property type="protein sequence ID" value="RAV99862.1"/>
    <property type="molecule type" value="Genomic_DNA"/>
</dbReference>
<dbReference type="InterPro" id="IPR011933">
    <property type="entry name" value="Double_TM_dom"/>
</dbReference>
<evidence type="ECO:0000313" key="3">
    <source>
        <dbReference type="EMBL" id="RAV99862.1"/>
    </source>
</evidence>
<dbReference type="AlphaFoldDB" id="A0A364Y0R9"/>
<feature type="transmembrane region" description="Helical" evidence="1">
    <location>
        <begin position="641"/>
        <end position="663"/>
    </location>
</feature>
<accession>A0A364Y0R9</accession>
<dbReference type="SUPFAM" id="SSF53300">
    <property type="entry name" value="vWA-like"/>
    <property type="match status" value="1"/>
</dbReference>
<keyword evidence="1" id="KW-0472">Membrane</keyword>
<feature type="transmembrane region" description="Helical" evidence="1">
    <location>
        <begin position="6"/>
        <end position="26"/>
    </location>
</feature>
<dbReference type="InterPro" id="IPR036465">
    <property type="entry name" value="vWFA_dom_sf"/>
</dbReference>
<dbReference type="Proteomes" id="UP000251889">
    <property type="component" value="Unassembled WGS sequence"/>
</dbReference>
<dbReference type="InterPro" id="IPR024163">
    <property type="entry name" value="Aerotolerance_reg_N"/>
</dbReference>
<keyword evidence="1" id="KW-0812">Transmembrane</keyword>
<name>A0A364Y0R9_9BACT</name>
<dbReference type="OrthoDB" id="9810200at2"/>
<dbReference type="NCBIfam" id="TIGR02226">
    <property type="entry name" value="two_anch"/>
    <property type="match status" value="1"/>
</dbReference>
<keyword evidence="1" id="KW-1133">Transmembrane helix</keyword>
<evidence type="ECO:0000256" key="1">
    <source>
        <dbReference type="SAM" id="Phobius"/>
    </source>
</evidence>
<organism evidence="3 4">
    <name type="scientific">Pseudochryseolinea flava</name>
    <dbReference type="NCBI Taxonomy" id="2059302"/>
    <lineage>
        <taxon>Bacteria</taxon>
        <taxon>Pseudomonadati</taxon>
        <taxon>Bacteroidota</taxon>
        <taxon>Cytophagia</taxon>
        <taxon>Cytophagales</taxon>
        <taxon>Fulvivirgaceae</taxon>
        <taxon>Pseudochryseolinea</taxon>
    </lineage>
</organism>
<sequence length="664" mass="74825">MSFLYPSFLWALGVLAVPIIIHLFNFRRTMRVYFSNNRFLKQVKEASTAKRRLKHYLILFSRLLFLFFLVITFCQPVIPAKEQLGSDRSIVIYLDNSQSMSAQLADKTKGLDAALGFARSIVQLFPPDTRYKLITNDFAPFSNVFKTKPEMIDLLTQIRLSSVSRTASEIQERIRQDGIRAKEIFWISDFQKSTFGKLQTNRDSSSNIHLVPIAFAAIPNVFVDSAFLENPFAAGGEKNVLKVRVRNDGMRDVDQLNLKLVINNVQAGTSSVDIPQQGVAETSFDITTGLSGINKAKISFNDFPVSFDNDFYLAMNFTEKIRVVEIKNANTPTPIEKVYGNTGVFQFTGFSADNFNYNFLSQADLVVVNGLNSIDPSLVSALQGYLDNFGNVLVIPGNRPDLASFKNLLRLPNVNVIENTQPMDLDRPDFDNPFFENVFEERSVSLAMPKATKKLDWGADRSALLRFKNDQPFLSSFSRNGKLYVMSGALESELTDFYNHALFVPVMYRLAASGKKNESRLYYSLRESFIGVRMDSLQSDEPVRLIGQEELVPSQRKVGESIFIDLPKFSISNGFYNLVSQGDTVNLLAFNLDKSESLLAQYSGDEVKKMMGDGTNVSIFEATSVGTFSNEIKERYLGTPLWKYALLMAIAFLVVEVLLIRFLK</sequence>
<dbReference type="RefSeq" id="WP_112748209.1">
    <property type="nucleotide sequence ID" value="NZ_QMFY01000009.1"/>
</dbReference>
<feature type="domain" description="Aerotolerance regulator N-terminal" evidence="2">
    <location>
        <begin position="1"/>
        <end position="76"/>
    </location>
</feature>
<dbReference type="PANTHER" id="PTHR37464">
    <property type="entry name" value="BLL2463 PROTEIN"/>
    <property type="match status" value="1"/>
</dbReference>
<evidence type="ECO:0000313" key="4">
    <source>
        <dbReference type="Proteomes" id="UP000251889"/>
    </source>
</evidence>
<proteinExistence type="predicted"/>
<reference evidence="3 4" key="1">
    <citation type="submission" date="2018-06" db="EMBL/GenBank/DDBJ databases">
        <title>Chryseolinea flavus sp. nov., a member of the phylum Bacteroidetes isolated from soil.</title>
        <authorList>
            <person name="Li Y."/>
            <person name="Wang J."/>
        </authorList>
    </citation>
    <scope>NUCLEOTIDE SEQUENCE [LARGE SCALE GENOMIC DNA]</scope>
    <source>
        <strain evidence="3 4">SDU1-6</strain>
    </source>
</reference>